<dbReference type="AlphaFoldDB" id="A0A9D2S1C6"/>
<dbReference type="Gene3D" id="2.70.70.10">
    <property type="entry name" value="Glucose Permease (Domain IIA)"/>
    <property type="match status" value="1"/>
</dbReference>
<feature type="transmembrane region" description="Helical" evidence="1">
    <location>
        <begin position="7"/>
        <end position="30"/>
    </location>
</feature>
<comment type="caution">
    <text evidence="3">The sequence shown here is derived from an EMBL/GenBank/DDBJ whole genome shotgun (WGS) entry which is preliminary data.</text>
</comment>
<dbReference type="PANTHER" id="PTHR21666">
    <property type="entry name" value="PEPTIDASE-RELATED"/>
    <property type="match status" value="1"/>
</dbReference>
<sequence>MKTIRRIVLWLLFVIVLCAALIGGVFFYLYQQTSMQAEFPVLTLSGQTLPCTTYHWEQPVLGGITTRAFDAQISAVPLEKLTSPEIQLTVPEGGTCEVKLYYEQDAAPLFAASGSADWTLGKNGEYRLEILYTQAAKDRTKGSGWFRYDVPFTLNAEPQVTLSAQSIPQGGVVSVTVTGILDDSVPTIQSDLSPTVFVNTEHGTRAYLAAAYNREPGEYTITVTCGERTFTPTVKVVHQDWPSRVTAPDSSGGSLTEWQNAIFPTYDLLTPQQLWDKVFQVPISTQTTAEYGEFLRTADGALLGRSAGTGYATGPGATVCASANGTVAYAGTLSMTGGTVVIDHGAGLKTYYYYLGEVSCTAGQSVASGDVIGKTGSSDLHYEARIGNQSFNPAVLFNEQSPLFS</sequence>
<evidence type="ECO:0000313" key="4">
    <source>
        <dbReference type="Proteomes" id="UP000824209"/>
    </source>
</evidence>
<gene>
    <name evidence="3" type="ORF">H9943_04785</name>
</gene>
<dbReference type="GO" id="GO:0004222">
    <property type="term" value="F:metalloendopeptidase activity"/>
    <property type="evidence" value="ECO:0007669"/>
    <property type="project" value="TreeGrafter"/>
</dbReference>
<dbReference type="Pfam" id="PF01551">
    <property type="entry name" value="Peptidase_M23"/>
    <property type="match status" value="1"/>
</dbReference>
<dbReference type="SUPFAM" id="SSF51261">
    <property type="entry name" value="Duplicated hybrid motif"/>
    <property type="match status" value="1"/>
</dbReference>
<dbReference type="InterPro" id="IPR011055">
    <property type="entry name" value="Dup_hybrid_motif"/>
</dbReference>
<evidence type="ECO:0000259" key="2">
    <source>
        <dbReference type="Pfam" id="PF01551"/>
    </source>
</evidence>
<feature type="domain" description="M23ase beta-sheet core" evidence="2">
    <location>
        <begin position="307"/>
        <end position="393"/>
    </location>
</feature>
<evidence type="ECO:0000313" key="3">
    <source>
        <dbReference type="EMBL" id="HJB39696.1"/>
    </source>
</evidence>
<reference evidence="3" key="2">
    <citation type="submission" date="2021-04" db="EMBL/GenBank/DDBJ databases">
        <authorList>
            <person name="Gilroy R."/>
        </authorList>
    </citation>
    <scope>NUCLEOTIDE SEQUENCE</scope>
    <source>
        <strain evidence="3">ChiBcec8-14828</strain>
    </source>
</reference>
<reference evidence="3" key="1">
    <citation type="journal article" date="2021" name="PeerJ">
        <title>Extensive microbial diversity within the chicken gut microbiome revealed by metagenomics and culture.</title>
        <authorList>
            <person name="Gilroy R."/>
            <person name="Ravi A."/>
            <person name="Getino M."/>
            <person name="Pursley I."/>
            <person name="Horton D.L."/>
            <person name="Alikhan N.F."/>
            <person name="Baker D."/>
            <person name="Gharbi K."/>
            <person name="Hall N."/>
            <person name="Watson M."/>
            <person name="Adriaenssens E.M."/>
            <person name="Foster-Nyarko E."/>
            <person name="Jarju S."/>
            <person name="Secka A."/>
            <person name="Antonio M."/>
            <person name="Oren A."/>
            <person name="Chaudhuri R.R."/>
            <person name="La Ragione R."/>
            <person name="Hildebrand F."/>
            <person name="Pallen M.J."/>
        </authorList>
    </citation>
    <scope>NUCLEOTIDE SEQUENCE</scope>
    <source>
        <strain evidence="3">ChiBcec8-14828</strain>
    </source>
</reference>
<name>A0A9D2S1C6_9FIRM</name>
<keyword evidence="1" id="KW-0472">Membrane</keyword>
<dbReference type="InterPro" id="IPR016047">
    <property type="entry name" value="M23ase_b-sheet_dom"/>
</dbReference>
<proteinExistence type="predicted"/>
<dbReference type="PANTHER" id="PTHR21666:SF270">
    <property type="entry name" value="MUREIN HYDROLASE ACTIVATOR ENVC"/>
    <property type="match status" value="1"/>
</dbReference>
<dbReference type="InterPro" id="IPR050570">
    <property type="entry name" value="Cell_wall_metabolism_enzyme"/>
</dbReference>
<keyword evidence="1" id="KW-0812">Transmembrane</keyword>
<protein>
    <submittedName>
        <fullName evidence="3">Peptidoglycan DD-metalloendopeptidase family protein</fullName>
    </submittedName>
</protein>
<dbReference type="EMBL" id="DWYA01000048">
    <property type="protein sequence ID" value="HJB39696.1"/>
    <property type="molecule type" value="Genomic_DNA"/>
</dbReference>
<accession>A0A9D2S1C6</accession>
<evidence type="ECO:0000256" key="1">
    <source>
        <dbReference type="SAM" id="Phobius"/>
    </source>
</evidence>
<dbReference type="CDD" id="cd12797">
    <property type="entry name" value="M23_peptidase"/>
    <property type="match status" value="1"/>
</dbReference>
<dbReference type="Proteomes" id="UP000824209">
    <property type="component" value="Unassembled WGS sequence"/>
</dbReference>
<keyword evidence="1" id="KW-1133">Transmembrane helix</keyword>
<organism evidence="3 4">
    <name type="scientific">Candidatus Ruthenibacterium avium</name>
    <dbReference type="NCBI Taxonomy" id="2838751"/>
    <lineage>
        <taxon>Bacteria</taxon>
        <taxon>Bacillati</taxon>
        <taxon>Bacillota</taxon>
        <taxon>Clostridia</taxon>
        <taxon>Eubacteriales</taxon>
        <taxon>Oscillospiraceae</taxon>
        <taxon>Ruthenibacterium</taxon>
    </lineage>
</organism>